<feature type="region of interest" description="Disordered" evidence="1">
    <location>
        <begin position="161"/>
        <end position="202"/>
    </location>
</feature>
<keyword evidence="3" id="KW-1185">Reference proteome</keyword>
<gene>
    <name evidence="2" type="ORF">K458DRAFT_406554</name>
</gene>
<dbReference type="EMBL" id="MU005592">
    <property type="protein sequence ID" value="KAF2681176.1"/>
    <property type="molecule type" value="Genomic_DNA"/>
</dbReference>
<feature type="region of interest" description="Disordered" evidence="1">
    <location>
        <begin position="64"/>
        <end position="122"/>
    </location>
</feature>
<evidence type="ECO:0000313" key="3">
    <source>
        <dbReference type="Proteomes" id="UP000799291"/>
    </source>
</evidence>
<feature type="compositionally biased region" description="Basic and acidic residues" evidence="1">
    <location>
        <begin position="277"/>
        <end position="288"/>
    </location>
</feature>
<organism evidence="2 3">
    <name type="scientific">Lentithecium fluviatile CBS 122367</name>
    <dbReference type="NCBI Taxonomy" id="1168545"/>
    <lineage>
        <taxon>Eukaryota</taxon>
        <taxon>Fungi</taxon>
        <taxon>Dikarya</taxon>
        <taxon>Ascomycota</taxon>
        <taxon>Pezizomycotina</taxon>
        <taxon>Dothideomycetes</taxon>
        <taxon>Pleosporomycetidae</taxon>
        <taxon>Pleosporales</taxon>
        <taxon>Massarineae</taxon>
        <taxon>Lentitheciaceae</taxon>
        <taxon>Lentithecium</taxon>
    </lineage>
</organism>
<feature type="region of interest" description="Disordered" evidence="1">
    <location>
        <begin position="277"/>
        <end position="302"/>
    </location>
</feature>
<protein>
    <submittedName>
        <fullName evidence="2">Uncharacterized protein</fullName>
    </submittedName>
</protein>
<proteinExistence type="predicted"/>
<feature type="compositionally biased region" description="Pro residues" evidence="1">
    <location>
        <begin position="75"/>
        <end position="84"/>
    </location>
</feature>
<accession>A0A6G1ISE8</accession>
<feature type="compositionally biased region" description="Polar residues" evidence="1">
    <location>
        <begin position="1"/>
        <end position="25"/>
    </location>
</feature>
<dbReference type="Proteomes" id="UP000799291">
    <property type="component" value="Unassembled WGS sequence"/>
</dbReference>
<dbReference type="AlphaFoldDB" id="A0A6G1ISE8"/>
<name>A0A6G1ISE8_9PLEO</name>
<evidence type="ECO:0000313" key="2">
    <source>
        <dbReference type="EMBL" id="KAF2681176.1"/>
    </source>
</evidence>
<reference evidence="2" key="1">
    <citation type="journal article" date="2020" name="Stud. Mycol.">
        <title>101 Dothideomycetes genomes: a test case for predicting lifestyles and emergence of pathogens.</title>
        <authorList>
            <person name="Haridas S."/>
            <person name="Albert R."/>
            <person name="Binder M."/>
            <person name="Bloem J."/>
            <person name="Labutti K."/>
            <person name="Salamov A."/>
            <person name="Andreopoulos B."/>
            <person name="Baker S."/>
            <person name="Barry K."/>
            <person name="Bills G."/>
            <person name="Bluhm B."/>
            <person name="Cannon C."/>
            <person name="Castanera R."/>
            <person name="Culley D."/>
            <person name="Daum C."/>
            <person name="Ezra D."/>
            <person name="Gonzalez J."/>
            <person name="Henrissat B."/>
            <person name="Kuo A."/>
            <person name="Liang C."/>
            <person name="Lipzen A."/>
            <person name="Lutzoni F."/>
            <person name="Magnuson J."/>
            <person name="Mondo S."/>
            <person name="Nolan M."/>
            <person name="Ohm R."/>
            <person name="Pangilinan J."/>
            <person name="Park H.-J."/>
            <person name="Ramirez L."/>
            <person name="Alfaro M."/>
            <person name="Sun H."/>
            <person name="Tritt A."/>
            <person name="Yoshinaga Y."/>
            <person name="Zwiers L.-H."/>
            <person name="Turgeon B."/>
            <person name="Goodwin S."/>
            <person name="Spatafora J."/>
            <person name="Crous P."/>
            <person name="Grigoriev I."/>
        </authorList>
    </citation>
    <scope>NUCLEOTIDE SEQUENCE</scope>
    <source>
        <strain evidence="2">CBS 122367</strain>
    </source>
</reference>
<feature type="region of interest" description="Disordered" evidence="1">
    <location>
        <begin position="1"/>
        <end position="30"/>
    </location>
</feature>
<evidence type="ECO:0000256" key="1">
    <source>
        <dbReference type="SAM" id="MobiDB-lite"/>
    </source>
</evidence>
<sequence length="302" mass="32965">MSTTLMSATTRSDISSMKTPEQQTGELGLKQTIENALRKVHEMLSASASQTDYHREMMTILSTSSHAQLTSVSLPSPPPTPGGYPSPSTSKSSSPHKETRSDKAAAQPNKDSPASICTADTNSVQDSITAEVLSKLKPKLKTKKRREFNPFRKDIRMGIRGDAPINKPRLSPLHNPTAPHKSFTRPAAAPVSTTATEQPPQDAEAIAEAARERKALKALQEASHAAATAAPRATIVESVPEYVADKLKDMLKRDVRARQYANWRRMPMEAMWRAGMRDGLGEHKRSREDDDGGASSRKASRS</sequence>